<evidence type="ECO:0000256" key="6">
    <source>
        <dbReference type="SAM" id="Phobius"/>
    </source>
</evidence>
<feature type="transmembrane region" description="Helical" evidence="6">
    <location>
        <begin position="452"/>
        <end position="471"/>
    </location>
</feature>
<dbReference type="Pfam" id="PF13520">
    <property type="entry name" value="AA_permease_2"/>
    <property type="match status" value="1"/>
</dbReference>
<evidence type="ECO:0000313" key="7">
    <source>
        <dbReference type="EMBL" id="RDU61302.1"/>
    </source>
</evidence>
<dbReference type="GO" id="GO:0005886">
    <property type="term" value="C:plasma membrane"/>
    <property type="evidence" value="ECO:0007669"/>
    <property type="project" value="UniProtKB-SubCell"/>
</dbReference>
<sequence>MGQKFWGYVGAPKLHRIYKRAKTRHKIIQGYAMKKRYSNINVLFLCLGCIIGWGAFVLPGEVFIKNGVANSLIGLTLGSLLIILISRNYSVLLSRFPKVGGEFYFTLKILGKKHGFICGWFLALAYLCIIPLNATALCLLIDAFGLDFLHTQALYEIFDTPLFLSDIIISLVAIFLACLINLRGIHFAFIFQFFLTLFLSLSICYFAFGVGLESVSLENLKYLFTHQEIHFSSILIVLSLAPWLYLGFDCGVQIIQDIKYNRTHFSLFMQLSIVFGCIFYIALMLVAAASIESGRLDSISLIDSSILRQSVHNHFGNLGDFLLIVAIFGAVVSGINGFFIATTKVLYAMSLHNVLPHIFASKNQYGVASVSIIFIACIASIMPFFGRKAFLYVVDMSCVGIIIAFLYVHIVVIILRYKKDLRIDMLGFIGLCISFFFMASLFLPFSPSALKTPSLIALVVWIVIGWVFFRLRIKRT</sequence>
<dbReference type="EMBL" id="NXLQ01000062">
    <property type="protein sequence ID" value="RDU61302.1"/>
    <property type="molecule type" value="Genomic_DNA"/>
</dbReference>
<keyword evidence="8" id="KW-1185">Reference proteome</keyword>
<dbReference type="GO" id="GO:0022857">
    <property type="term" value="F:transmembrane transporter activity"/>
    <property type="evidence" value="ECO:0007669"/>
    <property type="project" value="InterPro"/>
</dbReference>
<protein>
    <recommendedName>
        <fullName evidence="9">APC family permease</fullName>
    </recommendedName>
</protein>
<dbReference type="Gene3D" id="1.20.1740.10">
    <property type="entry name" value="Amino acid/polyamine transporter I"/>
    <property type="match status" value="1"/>
</dbReference>
<dbReference type="PANTHER" id="PTHR42770">
    <property type="entry name" value="AMINO ACID TRANSPORTER-RELATED"/>
    <property type="match status" value="1"/>
</dbReference>
<reference evidence="7 8" key="1">
    <citation type="submission" date="2018-04" db="EMBL/GenBank/DDBJ databases">
        <title>Novel Campyloabacter and Helicobacter Species and Strains.</title>
        <authorList>
            <person name="Mannion A.J."/>
            <person name="Shen Z."/>
            <person name="Fox J.G."/>
        </authorList>
    </citation>
    <scope>NUCLEOTIDE SEQUENCE [LARGE SCALE GENOMIC DNA]</scope>
    <source>
        <strain evidence="7 8">MIT 17-337</strain>
    </source>
</reference>
<keyword evidence="4 6" id="KW-1133">Transmembrane helix</keyword>
<dbReference type="Proteomes" id="UP000256379">
    <property type="component" value="Unassembled WGS sequence"/>
</dbReference>
<feature type="transmembrane region" description="Helical" evidence="6">
    <location>
        <begin position="426"/>
        <end position="446"/>
    </location>
</feature>
<dbReference type="PIRSF" id="PIRSF006060">
    <property type="entry name" value="AA_transporter"/>
    <property type="match status" value="1"/>
</dbReference>
<dbReference type="InterPro" id="IPR002293">
    <property type="entry name" value="AA/rel_permease1"/>
</dbReference>
<gene>
    <name evidence="7" type="ORF">CQA53_10335</name>
</gene>
<evidence type="ECO:0000256" key="2">
    <source>
        <dbReference type="ARBA" id="ARBA00022475"/>
    </source>
</evidence>
<keyword evidence="3 6" id="KW-0812">Transmembrane</keyword>
<feature type="transmembrane region" description="Helical" evidence="6">
    <location>
        <begin position="68"/>
        <end position="86"/>
    </location>
</feature>
<dbReference type="OrthoDB" id="138827at2"/>
<feature type="transmembrane region" description="Helical" evidence="6">
    <location>
        <begin position="117"/>
        <end position="142"/>
    </location>
</feature>
<dbReference type="AlphaFoldDB" id="A0A3D8I829"/>
<feature type="transmembrane region" description="Helical" evidence="6">
    <location>
        <begin position="162"/>
        <end position="182"/>
    </location>
</feature>
<evidence type="ECO:0008006" key="9">
    <source>
        <dbReference type="Google" id="ProtNLM"/>
    </source>
</evidence>
<feature type="transmembrane region" description="Helical" evidence="6">
    <location>
        <begin position="189"/>
        <end position="209"/>
    </location>
</feature>
<evidence type="ECO:0000256" key="3">
    <source>
        <dbReference type="ARBA" id="ARBA00022692"/>
    </source>
</evidence>
<dbReference type="InterPro" id="IPR050367">
    <property type="entry name" value="APC_superfamily"/>
</dbReference>
<feature type="transmembrane region" description="Helical" evidence="6">
    <location>
        <begin position="267"/>
        <end position="291"/>
    </location>
</feature>
<keyword evidence="5 6" id="KW-0472">Membrane</keyword>
<feature type="transmembrane region" description="Helical" evidence="6">
    <location>
        <begin position="391"/>
        <end position="414"/>
    </location>
</feature>
<name>A0A3D8I829_9HELI</name>
<proteinExistence type="predicted"/>
<evidence type="ECO:0000256" key="4">
    <source>
        <dbReference type="ARBA" id="ARBA00022989"/>
    </source>
</evidence>
<keyword evidence="2" id="KW-1003">Cell membrane</keyword>
<organism evidence="7 8">
    <name type="scientific">Helicobacter didelphidarum</name>
    <dbReference type="NCBI Taxonomy" id="2040648"/>
    <lineage>
        <taxon>Bacteria</taxon>
        <taxon>Pseudomonadati</taxon>
        <taxon>Campylobacterota</taxon>
        <taxon>Epsilonproteobacteria</taxon>
        <taxon>Campylobacterales</taxon>
        <taxon>Helicobacteraceae</taxon>
        <taxon>Helicobacter</taxon>
    </lineage>
</organism>
<feature type="transmembrane region" description="Helical" evidence="6">
    <location>
        <begin position="321"/>
        <end position="347"/>
    </location>
</feature>
<dbReference type="PANTHER" id="PTHR42770:SF7">
    <property type="entry name" value="MEMBRANE PROTEIN"/>
    <property type="match status" value="1"/>
</dbReference>
<evidence type="ECO:0000256" key="1">
    <source>
        <dbReference type="ARBA" id="ARBA00004651"/>
    </source>
</evidence>
<evidence type="ECO:0000256" key="5">
    <source>
        <dbReference type="ARBA" id="ARBA00023136"/>
    </source>
</evidence>
<accession>A0A3D8I829</accession>
<feature type="transmembrane region" description="Helical" evidence="6">
    <location>
        <begin position="37"/>
        <end position="56"/>
    </location>
</feature>
<feature type="transmembrane region" description="Helical" evidence="6">
    <location>
        <begin position="229"/>
        <end position="246"/>
    </location>
</feature>
<comment type="caution">
    <text evidence="7">The sequence shown here is derived from an EMBL/GenBank/DDBJ whole genome shotgun (WGS) entry which is preliminary data.</text>
</comment>
<evidence type="ECO:0000313" key="8">
    <source>
        <dbReference type="Proteomes" id="UP000256379"/>
    </source>
</evidence>
<comment type="subcellular location">
    <subcellularLocation>
        <location evidence="1">Cell membrane</location>
        <topology evidence="1">Multi-pass membrane protein</topology>
    </subcellularLocation>
</comment>
<feature type="transmembrane region" description="Helical" evidence="6">
    <location>
        <begin position="367"/>
        <end position="385"/>
    </location>
</feature>